<reference evidence="3 4" key="1">
    <citation type="submission" date="2019-02" db="EMBL/GenBank/DDBJ databases">
        <title>Deep-cultivation of Planctomycetes and their phenomic and genomic characterization uncovers novel biology.</title>
        <authorList>
            <person name="Wiegand S."/>
            <person name="Jogler M."/>
            <person name="Boedeker C."/>
            <person name="Pinto D."/>
            <person name="Vollmers J."/>
            <person name="Rivas-Marin E."/>
            <person name="Kohn T."/>
            <person name="Peeters S.H."/>
            <person name="Heuer A."/>
            <person name="Rast P."/>
            <person name="Oberbeckmann S."/>
            <person name="Bunk B."/>
            <person name="Jeske O."/>
            <person name="Meyerdierks A."/>
            <person name="Storesund J.E."/>
            <person name="Kallscheuer N."/>
            <person name="Luecker S."/>
            <person name="Lage O.M."/>
            <person name="Pohl T."/>
            <person name="Merkel B.J."/>
            <person name="Hornburger P."/>
            <person name="Mueller R.-W."/>
            <person name="Bruemmer F."/>
            <person name="Labrenz M."/>
            <person name="Spormann A.M."/>
            <person name="Op den Camp H."/>
            <person name="Overmann J."/>
            <person name="Amann R."/>
            <person name="Jetten M.S.M."/>
            <person name="Mascher T."/>
            <person name="Medema M.H."/>
            <person name="Devos D.P."/>
            <person name="Kaster A.-K."/>
            <person name="Ovreas L."/>
            <person name="Rohde M."/>
            <person name="Galperin M.Y."/>
            <person name="Jogler C."/>
        </authorList>
    </citation>
    <scope>NUCLEOTIDE SEQUENCE [LARGE SCALE GENOMIC DNA]</scope>
    <source>
        <strain evidence="3 4">SV_7m_r</strain>
    </source>
</reference>
<evidence type="ECO:0000313" key="3">
    <source>
        <dbReference type="EMBL" id="QDT57725.1"/>
    </source>
</evidence>
<evidence type="ECO:0000256" key="1">
    <source>
        <dbReference type="ARBA" id="ARBA00009600"/>
    </source>
</evidence>
<dbReference type="Gene3D" id="3.40.1740.10">
    <property type="entry name" value="VC0467-like"/>
    <property type="match status" value="1"/>
</dbReference>
<comment type="similarity">
    <text evidence="1">Belongs to the UPF0301 (AlgH) family.</text>
</comment>
<dbReference type="EMBL" id="CP036272">
    <property type="protein sequence ID" value="QDT57725.1"/>
    <property type="molecule type" value="Genomic_DNA"/>
</dbReference>
<evidence type="ECO:0000313" key="4">
    <source>
        <dbReference type="Proteomes" id="UP000315003"/>
    </source>
</evidence>
<dbReference type="PANTHER" id="PTHR30327:SF1">
    <property type="entry name" value="UPF0301 PROTEIN YQGE"/>
    <property type="match status" value="1"/>
</dbReference>
<dbReference type="SUPFAM" id="SSF143456">
    <property type="entry name" value="VC0467-like"/>
    <property type="match status" value="1"/>
</dbReference>
<sequence>MQDSFTGPAVPSLVGKLLVASTSMRDSILSQAVAMVVEHHERRISAVLLNRPISTQVHAAESAEPRQFESGQGTTRDAHRLESAQTDQANAVIAAALQALGEVHFGGPLASPMLAICGEPEHGEFQIGPGVYGAVTRQTLAEMAIDRPEHCRILIGALRWGPAELEQQLVAGLWHLADAQAQHVWQEDQWMWQNLLPDAMAGSMAQWVGLPQRVSDSSLN</sequence>
<keyword evidence="4" id="KW-1185">Reference proteome</keyword>
<accession>A0A517SNL6</accession>
<dbReference type="Proteomes" id="UP000315003">
    <property type="component" value="Chromosome"/>
</dbReference>
<dbReference type="GO" id="GO:0005829">
    <property type="term" value="C:cytosol"/>
    <property type="evidence" value="ECO:0007669"/>
    <property type="project" value="TreeGrafter"/>
</dbReference>
<dbReference type="RefSeq" id="WP_419187944.1">
    <property type="nucleotide sequence ID" value="NZ_CP036272.1"/>
</dbReference>
<protein>
    <submittedName>
        <fullName evidence="3">Uncharacterized protein</fullName>
    </submittedName>
</protein>
<dbReference type="Pfam" id="PF02622">
    <property type="entry name" value="DUF179"/>
    <property type="match status" value="1"/>
</dbReference>
<dbReference type="PANTHER" id="PTHR30327">
    <property type="entry name" value="UNCHARACTERIZED PROTEIN YQGE"/>
    <property type="match status" value="1"/>
</dbReference>
<evidence type="ECO:0000256" key="2">
    <source>
        <dbReference type="SAM" id="MobiDB-lite"/>
    </source>
</evidence>
<dbReference type="AlphaFoldDB" id="A0A517SNL6"/>
<organism evidence="3 4">
    <name type="scientific">Stieleria bergensis</name>
    <dbReference type="NCBI Taxonomy" id="2528025"/>
    <lineage>
        <taxon>Bacteria</taxon>
        <taxon>Pseudomonadati</taxon>
        <taxon>Planctomycetota</taxon>
        <taxon>Planctomycetia</taxon>
        <taxon>Pirellulales</taxon>
        <taxon>Pirellulaceae</taxon>
        <taxon>Stieleria</taxon>
    </lineage>
</organism>
<name>A0A517SNL6_9BACT</name>
<dbReference type="InterPro" id="IPR003774">
    <property type="entry name" value="AlgH-like"/>
</dbReference>
<gene>
    <name evidence="3" type="ORF">SV7mr_02090</name>
</gene>
<feature type="region of interest" description="Disordered" evidence="2">
    <location>
        <begin position="58"/>
        <end position="78"/>
    </location>
</feature>
<proteinExistence type="inferred from homology"/>